<evidence type="ECO:0000256" key="4">
    <source>
        <dbReference type="ARBA" id="ARBA00022490"/>
    </source>
</evidence>
<feature type="binding site" evidence="9">
    <location>
        <position position="122"/>
    </location>
    <ligand>
        <name>FMN</name>
        <dbReference type="ChEBI" id="CHEBI:58210"/>
    </ligand>
</feature>
<dbReference type="GO" id="GO:0004589">
    <property type="term" value="F:dihydroorotate dehydrogenase (NAD+) activity"/>
    <property type="evidence" value="ECO:0007669"/>
    <property type="project" value="UniProtKB-EC"/>
</dbReference>
<comment type="subcellular location">
    <subcellularLocation>
        <location evidence="1 9">Cytoplasm</location>
    </subcellularLocation>
</comment>
<comment type="function">
    <text evidence="9">Catalyzes the conversion of dihydroorotate to orotate.</text>
</comment>
<dbReference type="InterPro" id="IPR050074">
    <property type="entry name" value="DHO_dehydrogenase"/>
</dbReference>
<feature type="binding site" evidence="9">
    <location>
        <position position="41"/>
    </location>
    <ligand>
        <name>substrate</name>
    </ligand>
</feature>
<dbReference type="HAMAP" id="MF_00224">
    <property type="entry name" value="DHO_dh_type1"/>
    <property type="match status" value="1"/>
</dbReference>
<keyword evidence="7 9" id="KW-0665">Pyrimidine biosynthesis</keyword>
<feature type="binding site" evidence="9">
    <location>
        <begin position="238"/>
        <end position="239"/>
    </location>
    <ligand>
        <name>FMN</name>
        <dbReference type="ChEBI" id="CHEBI:58210"/>
    </ligand>
</feature>
<organism evidence="11 12">
    <name type="scientific">Marinitoga aeolica</name>
    <dbReference type="NCBI Taxonomy" id="2809031"/>
    <lineage>
        <taxon>Bacteria</taxon>
        <taxon>Thermotogati</taxon>
        <taxon>Thermotogota</taxon>
        <taxon>Thermotogae</taxon>
        <taxon>Petrotogales</taxon>
        <taxon>Petrotogaceae</taxon>
        <taxon>Marinitoga</taxon>
    </lineage>
</organism>
<evidence type="ECO:0000256" key="1">
    <source>
        <dbReference type="ARBA" id="ARBA00004496"/>
    </source>
</evidence>
<evidence type="ECO:0000256" key="5">
    <source>
        <dbReference type="ARBA" id="ARBA00022630"/>
    </source>
</evidence>
<feature type="active site" description="Nucleophile" evidence="9">
    <location>
        <position position="125"/>
    </location>
</feature>
<feature type="domain" description="Dihydroorotate dehydrogenase catalytic" evidence="10">
    <location>
        <begin position="2"/>
        <end position="281"/>
    </location>
</feature>
<comment type="cofactor">
    <cofactor evidence="9">
        <name>FMN</name>
        <dbReference type="ChEBI" id="CHEBI:58210"/>
    </cofactor>
    <text evidence="9">Binds 1 FMN per subunit.</text>
</comment>
<dbReference type="PIRSF" id="PIRSF000164">
    <property type="entry name" value="DHO_oxidase"/>
    <property type="match status" value="1"/>
</dbReference>
<evidence type="ECO:0000256" key="6">
    <source>
        <dbReference type="ARBA" id="ARBA00022643"/>
    </source>
</evidence>
<keyword evidence="8 9" id="KW-0560">Oxidoreductase</keyword>
<keyword evidence="6 9" id="KW-0288">FMN</keyword>
<dbReference type="Proteomes" id="UP001232493">
    <property type="component" value="Chromosome"/>
</dbReference>
<dbReference type="NCBIfam" id="NF005574">
    <property type="entry name" value="PRK07259.1"/>
    <property type="match status" value="1"/>
</dbReference>
<dbReference type="InterPro" id="IPR012135">
    <property type="entry name" value="Dihydroorotate_DH_1_2"/>
</dbReference>
<comment type="similarity">
    <text evidence="3 9">Belongs to the dihydroorotate dehydrogenase family. Type 1 subfamily.</text>
</comment>
<dbReference type="PROSITE" id="PS00911">
    <property type="entry name" value="DHODEHASE_1"/>
    <property type="match status" value="1"/>
</dbReference>
<accession>A0ABY8PQ04</accession>
<sequence length="299" mass="32388">MVEICGIKFKNPIIIASGPGGNGKELSKHIDLNELGGFTAKTVTPYEKEGNPPPRIVNVKSGILNSIGLQNPGIDKFILNDLPFLETLDTNIILSIGGDTKEDYLSLIEKLNNSNAVFFELNLSCPNVGKNGIPLGIDEKSIFDLVKEVKKISKKPIFVKFGVETFLENLISAAVNGGADGITLINSPKGMKIDINKKIPILKRGFGGFSGPSIKPIALATIFIIRRKFKDLPIIGMGGVFDYKDAIEFIMAGANLVGIGSGVMSDPEIPIKIINDLNDYLKNEKYENILSCAVEGYYV</sequence>
<dbReference type="InterPro" id="IPR033888">
    <property type="entry name" value="DHOD_1B"/>
</dbReference>
<proteinExistence type="inferred from homology"/>
<feature type="binding site" evidence="9">
    <location>
        <position position="160"/>
    </location>
    <ligand>
        <name>FMN</name>
        <dbReference type="ChEBI" id="CHEBI:58210"/>
    </ligand>
</feature>
<feature type="binding site" evidence="9">
    <location>
        <position position="211"/>
    </location>
    <ligand>
        <name>FMN</name>
        <dbReference type="ChEBI" id="CHEBI:58210"/>
    </ligand>
</feature>
<dbReference type="RefSeq" id="WP_280998533.1">
    <property type="nucleotide sequence ID" value="NZ_CP069362.1"/>
</dbReference>
<dbReference type="Pfam" id="PF01180">
    <property type="entry name" value="DHO_dh"/>
    <property type="match status" value="1"/>
</dbReference>
<evidence type="ECO:0000313" key="11">
    <source>
        <dbReference type="EMBL" id="WGS64690.1"/>
    </source>
</evidence>
<reference evidence="11 12" key="1">
    <citation type="submission" date="2021-02" db="EMBL/GenBank/DDBJ databases">
        <title>Characterization of Marinitoga sp. nov. str. BP5-C20A.</title>
        <authorList>
            <person name="Erauso G."/>
            <person name="Postec A."/>
        </authorList>
    </citation>
    <scope>NUCLEOTIDE SEQUENCE [LARGE SCALE GENOMIC DNA]</scope>
    <source>
        <strain evidence="11 12">BP5-C20A</strain>
    </source>
</reference>
<feature type="binding site" evidence="9">
    <location>
        <position position="122"/>
    </location>
    <ligand>
        <name>substrate</name>
    </ligand>
</feature>
<dbReference type="EMBL" id="CP069362">
    <property type="protein sequence ID" value="WGS64690.1"/>
    <property type="molecule type" value="Genomic_DNA"/>
</dbReference>
<dbReference type="InterPro" id="IPR013785">
    <property type="entry name" value="Aldolase_TIM"/>
</dbReference>
<evidence type="ECO:0000256" key="8">
    <source>
        <dbReference type="ARBA" id="ARBA00023002"/>
    </source>
</evidence>
<evidence type="ECO:0000256" key="7">
    <source>
        <dbReference type="ARBA" id="ARBA00022975"/>
    </source>
</evidence>
<dbReference type="SUPFAM" id="SSF51395">
    <property type="entry name" value="FMN-linked oxidoreductases"/>
    <property type="match status" value="1"/>
</dbReference>
<feature type="binding site" evidence="9">
    <location>
        <position position="185"/>
    </location>
    <ligand>
        <name>FMN</name>
        <dbReference type="ChEBI" id="CHEBI:58210"/>
    </ligand>
</feature>
<evidence type="ECO:0000313" key="12">
    <source>
        <dbReference type="Proteomes" id="UP001232493"/>
    </source>
</evidence>
<feature type="binding site" evidence="9">
    <location>
        <begin position="186"/>
        <end position="187"/>
    </location>
    <ligand>
        <name>substrate</name>
    </ligand>
</feature>
<comment type="caution">
    <text evidence="9">Lacks conserved residue(s) required for the propagation of feature annotation.</text>
</comment>
<dbReference type="InterPro" id="IPR049622">
    <property type="entry name" value="Dihydroorotate_DH_I"/>
</dbReference>
<protein>
    <recommendedName>
        <fullName evidence="9">Dihydroorotate dehydrogenase</fullName>
        <shortName evidence="9">DHOD</shortName>
        <shortName evidence="9">DHODase</shortName>
        <shortName evidence="9">DHOdehase</shortName>
        <ecNumber evidence="9">1.3.-.-</ecNumber>
    </recommendedName>
</protein>
<name>A0ABY8PQ04_9BACT</name>
<dbReference type="InterPro" id="IPR005720">
    <property type="entry name" value="Dihydroorotate_DH_cat"/>
</dbReference>
<keyword evidence="4 9" id="KW-0963">Cytoplasm</keyword>
<gene>
    <name evidence="9" type="primary">pyrD</name>
    <name evidence="11" type="ORF">JRV97_10040</name>
</gene>
<evidence type="ECO:0000256" key="2">
    <source>
        <dbReference type="ARBA" id="ARBA00004725"/>
    </source>
</evidence>
<evidence type="ECO:0000256" key="3">
    <source>
        <dbReference type="ARBA" id="ARBA00008008"/>
    </source>
</evidence>
<comment type="pathway">
    <text evidence="2 9">Pyrimidine metabolism; UMP biosynthesis via de novo pathway.</text>
</comment>
<dbReference type="PANTHER" id="PTHR48109:SF1">
    <property type="entry name" value="DIHYDROOROTATE DEHYDROGENASE (FUMARATE)"/>
    <property type="match status" value="1"/>
</dbReference>
<dbReference type="NCBIfam" id="TIGR01037">
    <property type="entry name" value="pyrD_sub1_fam"/>
    <property type="match status" value="1"/>
</dbReference>
<dbReference type="CDD" id="cd04740">
    <property type="entry name" value="DHOD_1B_like"/>
    <property type="match status" value="1"/>
</dbReference>
<keyword evidence="12" id="KW-1185">Reference proteome</keyword>
<evidence type="ECO:0000256" key="9">
    <source>
        <dbReference type="HAMAP-Rule" id="MF_00224"/>
    </source>
</evidence>
<dbReference type="PROSITE" id="PS00912">
    <property type="entry name" value="DHODEHASE_2"/>
    <property type="match status" value="1"/>
</dbReference>
<dbReference type="EC" id="1.3.-.-" evidence="9"/>
<comment type="catalytic activity">
    <reaction evidence="9">
        <text>(S)-dihydroorotate + A = orotate + AH2</text>
        <dbReference type="Rhea" id="RHEA:18073"/>
        <dbReference type="ChEBI" id="CHEBI:13193"/>
        <dbReference type="ChEBI" id="CHEBI:17499"/>
        <dbReference type="ChEBI" id="CHEBI:30839"/>
        <dbReference type="ChEBI" id="CHEBI:30864"/>
    </reaction>
</comment>
<dbReference type="InterPro" id="IPR024920">
    <property type="entry name" value="Dihydroorotate_DH_1"/>
</dbReference>
<feature type="binding site" evidence="9">
    <location>
        <position position="17"/>
    </location>
    <ligand>
        <name>FMN</name>
        <dbReference type="ChEBI" id="CHEBI:58210"/>
    </ligand>
</feature>
<dbReference type="PANTHER" id="PTHR48109">
    <property type="entry name" value="DIHYDROOROTATE DEHYDROGENASE (QUINONE), MITOCHONDRIAL-RELATED"/>
    <property type="match status" value="1"/>
</dbReference>
<keyword evidence="5 9" id="KW-0285">Flavoprotein</keyword>
<evidence type="ECO:0000259" key="10">
    <source>
        <dbReference type="Pfam" id="PF01180"/>
    </source>
</evidence>
<feature type="binding site" evidence="9">
    <location>
        <begin position="260"/>
        <end position="261"/>
    </location>
    <ligand>
        <name>FMN</name>
        <dbReference type="ChEBI" id="CHEBI:58210"/>
    </ligand>
</feature>
<feature type="binding site" evidence="9">
    <location>
        <begin position="65"/>
        <end position="69"/>
    </location>
    <ligand>
        <name>substrate</name>
    </ligand>
</feature>
<feature type="binding site" evidence="9">
    <location>
        <begin position="41"/>
        <end position="42"/>
    </location>
    <ligand>
        <name>FMN</name>
        <dbReference type="ChEBI" id="CHEBI:58210"/>
    </ligand>
</feature>
<dbReference type="Gene3D" id="3.20.20.70">
    <property type="entry name" value="Aldolase class I"/>
    <property type="match status" value="1"/>
</dbReference>
<dbReference type="InterPro" id="IPR001295">
    <property type="entry name" value="Dihydroorotate_DH_CS"/>
</dbReference>